<dbReference type="SUPFAM" id="SSF53633">
    <property type="entry name" value="Carbamate kinase-like"/>
    <property type="match status" value="1"/>
</dbReference>
<comment type="pathway">
    <text evidence="3 14">Amino-acid biosynthesis; L-threonine biosynthesis; L-threonine from L-aspartate: step 1/5.</text>
</comment>
<accession>A0A519BM76</accession>
<evidence type="ECO:0000256" key="13">
    <source>
        <dbReference type="RuleBase" id="RU003448"/>
    </source>
</evidence>
<dbReference type="FunFam" id="3.40.1160.10:FF:000002">
    <property type="entry name" value="Aspartokinase"/>
    <property type="match status" value="1"/>
</dbReference>
<evidence type="ECO:0000256" key="3">
    <source>
        <dbReference type="ARBA" id="ARBA00005139"/>
    </source>
</evidence>
<dbReference type="PANTHER" id="PTHR21499">
    <property type="entry name" value="ASPARTATE KINASE"/>
    <property type="match status" value="1"/>
</dbReference>
<dbReference type="UniPathway" id="UPA00050">
    <property type="reaction ID" value="UER00461"/>
</dbReference>
<dbReference type="GO" id="GO:0009090">
    <property type="term" value="P:homoserine biosynthetic process"/>
    <property type="evidence" value="ECO:0007669"/>
    <property type="project" value="TreeGrafter"/>
</dbReference>
<gene>
    <name evidence="16" type="ORF">EVG15_06475</name>
</gene>
<dbReference type="Pfam" id="PF22468">
    <property type="entry name" value="ACT_9"/>
    <property type="match status" value="2"/>
</dbReference>
<dbReference type="Pfam" id="PF00696">
    <property type="entry name" value="AA_kinase"/>
    <property type="match status" value="1"/>
</dbReference>
<feature type="binding site" evidence="12">
    <location>
        <begin position="209"/>
        <end position="210"/>
    </location>
    <ligand>
        <name>ATP</name>
        <dbReference type="ChEBI" id="CHEBI:30616"/>
    </ligand>
</feature>
<dbReference type="NCBIfam" id="TIGR00656">
    <property type="entry name" value="asp_kin_monofn"/>
    <property type="match status" value="1"/>
</dbReference>
<feature type="domain" description="ACT" evidence="15">
    <location>
        <begin position="266"/>
        <end position="340"/>
    </location>
</feature>
<dbReference type="InterPro" id="IPR045865">
    <property type="entry name" value="ACT-like_dom_sf"/>
</dbReference>
<comment type="pathway">
    <text evidence="2 14">Amino-acid biosynthesis; L-methionine biosynthesis via de novo pathway; L-homoserine from L-aspartate: step 1/3.</text>
</comment>
<dbReference type="InterPro" id="IPR001048">
    <property type="entry name" value="Asp/Glu/Uridylate_kinase"/>
</dbReference>
<feature type="binding site" evidence="12">
    <location>
        <position position="179"/>
    </location>
    <ligand>
        <name>ATP</name>
        <dbReference type="ChEBI" id="CHEBI:30616"/>
    </ligand>
</feature>
<evidence type="ECO:0000256" key="4">
    <source>
        <dbReference type="ARBA" id="ARBA00010122"/>
    </source>
</evidence>
<dbReference type="InterPro" id="IPR036393">
    <property type="entry name" value="AceGlu_kinase-like_sf"/>
</dbReference>
<dbReference type="PANTHER" id="PTHR21499:SF3">
    <property type="entry name" value="ASPARTOKINASE"/>
    <property type="match status" value="1"/>
</dbReference>
<dbReference type="UniPathway" id="UPA00051">
    <property type="reaction ID" value="UER00462"/>
</dbReference>
<keyword evidence="5 14" id="KW-0028">Amino-acid biosynthesis</keyword>
<name>A0A519BM76_9DELT</name>
<dbReference type="NCBIfam" id="TIGR00657">
    <property type="entry name" value="asp_kinases"/>
    <property type="match status" value="1"/>
</dbReference>
<dbReference type="SUPFAM" id="SSF55021">
    <property type="entry name" value="ACT-like"/>
    <property type="match status" value="2"/>
</dbReference>
<evidence type="ECO:0000256" key="7">
    <source>
        <dbReference type="ARBA" id="ARBA00022741"/>
    </source>
</evidence>
<dbReference type="NCBIfam" id="NF005154">
    <property type="entry name" value="PRK06635.1-2"/>
    <property type="match status" value="1"/>
</dbReference>
<keyword evidence="9 12" id="KW-0067">ATP-binding</keyword>
<dbReference type="CDD" id="cd04913">
    <property type="entry name" value="ACT_AKii-LysC-BS-like_1"/>
    <property type="match status" value="1"/>
</dbReference>
<dbReference type="GO" id="GO:0004072">
    <property type="term" value="F:aspartate kinase activity"/>
    <property type="evidence" value="ECO:0007669"/>
    <property type="project" value="UniProtKB-EC"/>
</dbReference>
<dbReference type="InterPro" id="IPR001341">
    <property type="entry name" value="Asp_kinase"/>
</dbReference>
<evidence type="ECO:0000256" key="9">
    <source>
        <dbReference type="ARBA" id="ARBA00022840"/>
    </source>
</evidence>
<evidence type="ECO:0000313" key="16">
    <source>
        <dbReference type="EMBL" id="RZD18382.1"/>
    </source>
</evidence>
<dbReference type="Gene3D" id="3.40.1160.10">
    <property type="entry name" value="Acetylglutamate kinase-like"/>
    <property type="match status" value="1"/>
</dbReference>
<dbReference type="PIRSF" id="PIRSF000726">
    <property type="entry name" value="Asp_kin"/>
    <property type="match status" value="1"/>
</dbReference>
<evidence type="ECO:0000256" key="12">
    <source>
        <dbReference type="PIRSR" id="PIRSR000726-1"/>
    </source>
</evidence>
<dbReference type="FunFam" id="3.30.2130.10:FF:000002">
    <property type="entry name" value="Aspartokinase"/>
    <property type="match status" value="1"/>
</dbReference>
<dbReference type="GO" id="GO:0005524">
    <property type="term" value="F:ATP binding"/>
    <property type="evidence" value="ECO:0007669"/>
    <property type="project" value="UniProtKB-KW"/>
</dbReference>
<dbReference type="GO" id="GO:0005829">
    <property type="term" value="C:cytosol"/>
    <property type="evidence" value="ECO:0007669"/>
    <property type="project" value="TreeGrafter"/>
</dbReference>
<dbReference type="InterPro" id="IPR054352">
    <property type="entry name" value="ACT_Aspartokinase"/>
</dbReference>
<sequence length="415" mass="44852">MPLIVQKFGGTSMGNIERIKHAATRIIGEKIKNNEIVVVVSAMSGETNRLLDLALKIGGSHNNLATDMIISTGEQVSAGLLSIALNNEGYEAVPMLAHQVKIKTDGSYGNARIFSIDIENIKKELDKNKIVVVAGFQGIDDSGYITTLGRGGSDTTAVAIAAALNADRCDIFTDVEGVYTSDPSIVPEARRLDKVYFDEMIEMSSLGAKVLQIRSVEFAMKYKVNLFVKSTFIDGPGTQIKFSSKEDNMEELQVSSVACDKDEAKLSIRGIPDKPGIAAAIFSSIADAGLVVDMIIQNISVEGLTDLTFTVTKKDLKKALEIAQNIGKQLNAKEVLSDDKIAKISAIGVGMRNHFGTASTMFSALSKENINIMMISTSEIKISCIVELKYAELATRILHEAFNLGLKNNCDCNNK</sequence>
<feature type="binding site" evidence="12">
    <location>
        <begin position="7"/>
        <end position="10"/>
    </location>
    <ligand>
        <name>ATP</name>
        <dbReference type="ChEBI" id="CHEBI:30616"/>
    </ligand>
</feature>
<dbReference type="InterPro" id="IPR018042">
    <property type="entry name" value="Aspartate_kinase_CS"/>
</dbReference>
<evidence type="ECO:0000313" key="17">
    <source>
        <dbReference type="Proteomes" id="UP000319296"/>
    </source>
</evidence>
<evidence type="ECO:0000256" key="8">
    <source>
        <dbReference type="ARBA" id="ARBA00022777"/>
    </source>
</evidence>
<proteinExistence type="inferred from homology"/>
<dbReference type="InterPro" id="IPR041740">
    <property type="entry name" value="AKii-LysC-BS"/>
</dbReference>
<comment type="similarity">
    <text evidence="4 13">Belongs to the aspartokinase family.</text>
</comment>
<dbReference type="GO" id="GO:0009089">
    <property type="term" value="P:lysine biosynthetic process via diaminopimelate"/>
    <property type="evidence" value="ECO:0007669"/>
    <property type="project" value="UniProtKB-UniPathway"/>
</dbReference>
<evidence type="ECO:0000256" key="11">
    <source>
        <dbReference type="ARBA" id="ARBA00047872"/>
    </source>
</evidence>
<dbReference type="EC" id="2.7.2.4" evidence="13"/>
<evidence type="ECO:0000259" key="15">
    <source>
        <dbReference type="PROSITE" id="PS51671"/>
    </source>
</evidence>
<comment type="pathway">
    <text evidence="1 14">Amino-acid biosynthesis; L-lysine biosynthesis via DAP pathway; (S)-tetrahydrodipicolinate from L-aspartate: step 1/4.</text>
</comment>
<evidence type="ECO:0000256" key="14">
    <source>
        <dbReference type="RuleBase" id="RU004249"/>
    </source>
</evidence>
<protein>
    <recommendedName>
        <fullName evidence="13">Aspartokinase</fullName>
        <ecNumber evidence="13">2.7.2.4</ecNumber>
    </recommendedName>
</protein>
<dbReference type="AlphaFoldDB" id="A0A519BM76"/>
<feature type="domain" description="ACT" evidence="15">
    <location>
        <begin position="346"/>
        <end position="415"/>
    </location>
</feature>
<reference evidence="16 17" key="1">
    <citation type="journal article" date="2019" name="ISME J.">
        <title>Insights into ecological role of a new deltaproteobacterial order Candidatus Acidulodesulfobacterales by metagenomics and metatranscriptomics.</title>
        <authorList>
            <person name="Tan S."/>
            <person name="Liu J."/>
            <person name="Fang Y."/>
            <person name="Hedlund B.P."/>
            <person name="Lian Z.H."/>
            <person name="Huang L.Y."/>
            <person name="Li J.T."/>
            <person name="Huang L.N."/>
            <person name="Li W.J."/>
            <person name="Jiang H.C."/>
            <person name="Dong H.L."/>
            <person name="Shu W.S."/>
        </authorList>
    </citation>
    <scope>NUCLEOTIDE SEQUENCE [LARGE SCALE GENOMIC DNA]</scope>
    <source>
        <strain evidence="16">AP1</strain>
    </source>
</reference>
<evidence type="ECO:0000256" key="5">
    <source>
        <dbReference type="ARBA" id="ARBA00022605"/>
    </source>
</evidence>
<dbReference type="InterPro" id="IPR005260">
    <property type="entry name" value="Asp_kin_monofn"/>
</dbReference>
<dbReference type="UniPathway" id="UPA00034">
    <property type="reaction ID" value="UER00015"/>
</dbReference>
<evidence type="ECO:0000256" key="2">
    <source>
        <dbReference type="ARBA" id="ARBA00004986"/>
    </source>
</evidence>
<evidence type="ECO:0000256" key="6">
    <source>
        <dbReference type="ARBA" id="ARBA00022679"/>
    </source>
</evidence>
<comment type="caution">
    <text evidence="16">The sequence shown here is derived from an EMBL/GenBank/DDBJ whole genome shotgun (WGS) entry which is preliminary data.</text>
</comment>
<dbReference type="CDD" id="cd04923">
    <property type="entry name" value="ACT_AK-LysC-DapG-like_2"/>
    <property type="match status" value="1"/>
</dbReference>
<keyword evidence="7 12" id="KW-0547">Nucleotide-binding</keyword>
<dbReference type="InterPro" id="IPR002912">
    <property type="entry name" value="ACT_dom"/>
</dbReference>
<keyword evidence="8 13" id="KW-0418">Kinase</keyword>
<organism evidence="16 17">
    <name type="scientific">Candidatus Acididesulfobacter diazotrophicus</name>
    <dbReference type="NCBI Taxonomy" id="2597226"/>
    <lineage>
        <taxon>Bacteria</taxon>
        <taxon>Deltaproteobacteria</taxon>
        <taxon>Candidatus Acidulodesulfobacterales</taxon>
        <taxon>Candidatus Acididesulfobacter</taxon>
    </lineage>
</organism>
<dbReference type="PROSITE" id="PS00324">
    <property type="entry name" value="ASPARTOKINASE"/>
    <property type="match status" value="1"/>
</dbReference>
<feature type="binding site" evidence="12">
    <location>
        <position position="74"/>
    </location>
    <ligand>
        <name>substrate</name>
    </ligand>
</feature>
<dbReference type="GO" id="GO:0009088">
    <property type="term" value="P:threonine biosynthetic process"/>
    <property type="evidence" value="ECO:0007669"/>
    <property type="project" value="UniProtKB-UniPathway"/>
</dbReference>
<dbReference type="NCBIfam" id="NF005155">
    <property type="entry name" value="PRK06635.1-4"/>
    <property type="match status" value="1"/>
</dbReference>
<keyword evidence="10" id="KW-0457">Lysine biosynthesis</keyword>
<evidence type="ECO:0000256" key="1">
    <source>
        <dbReference type="ARBA" id="ARBA00004766"/>
    </source>
</evidence>
<comment type="catalytic activity">
    <reaction evidence="11 13">
        <text>L-aspartate + ATP = 4-phospho-L-aspartate + ADP</text>
        <dbReference type="Rhea" id="RHEA:23776"/>
        <dbReference type="ChEBI" id="CHEBI:29991"/>
        <dbReference type="ChEBI" id="CHEBI:30616"/>
        <dbReference type="ChEBI" id="CHEBI:57535"/>
        <dbReference type="ChEBI" id="CHEBI:456216"/>
        <dbReference type="EC" id="2.7.2.4"/>
    </reaction>
</comment>
<dbReference type="EMBL" id="SGBB01000010">
    <property type="protein sequence ID" value="RZD18382.1"/>
    <property type="molecule type" value="Genomic_DNA"/>
</dbReference>
<feature type="binding site" evidence="12">
    <location>
        <position position="47"/>
    </location>
    <ligand>
        <name>substrate</name>
    </ligand>
</feature>
<keyword evidence="6 13" id="KW-0808">Transferase</keyword>
<dbReference type="CDD" id="cd04261">
    <property type="entry name" value="AAK_AKii-LysC-BS"/>
    <property type="match status" value="1"/>
</dbReference>
<dbReference type="Gene3D" id="3.30.2130.10">
    <property type="entry name" value="VC0802-like"/>
    <property type="match status" value="1"/>
</dbReference>
<dbReference type="Proteomes" id="UP000319296">
    <property type="component" value="Unassembled WGS sequence"/>
</dbReference>
<feature type="binding site" evidence="12">
    <location>
        <begin position="173"/>
        <end position="174"/>
    </location>
    <ligand>
        <name>ATP</name>
        <dbReference type="ChEBI" id="CHEBI:30616"/>
    </ligand>
</feature>
<evidence type="ECO:0000256" key="10">
    <source>
        <dbReference type="ARBA" id="ARBA00023154"/>
    </source>
</evidence>
<dbReference type="PROSITE" id="PS51671">
    <property type="entry name" value="ACT"/>
    <property type="match status" value="2"/>
</dbReference>